<protein>
    <submittedName>
        <fullName evidence="3">Sensor histidine kinase</fullName>
    </submittedName>
</protein>
<dbReference type="SUPFAM" id="SSF55874">
    <property type="entry name" value="ATPase domain of HSP90 chaperone/DNA topoisomerase II/histidine kinase"/>
    <property type="match status" value="1"/>
</dbReference>
<evidence type="ECO:0000313" key="4">
    <source>
        <dbReference type="Proteomes" id="UP001153404"/>
    </source>
</evidence>
<name>A0A9X4KTE9_9BACL</name>
<dbReference type="PANTHER" id="PTHR34220:SF7">
    <property type="entry name" value="SENSOR HISTIDINE KINASE YPDA"/>
    <property type="match status" value="1"/>
</dbReference>
<reference evidence="3" key="1">
    <citation type="submission" date="2022-10" db="EMBL/GenBank/DDBJ databases">
        <title>Comparative genomic analysis of Cohnella hashimotonis sp. nov., isolated from the International Space Station.</title>
        <authorList>
            <person name="Simpson A."/>
            <person name="Venkateswaran K."/>
        </authorList>
    </citation>
    <scope>NUCLEOTIDE SEQUENCE</scope>
    <source>
        <strain evidence="3">DSM 28161</strain>
    </source>
</reference>
<dbReference type="Proteomes" id="UP001153404">
    <property type="component" value="Unassembled WGS sequence"/>
</dbReference>
<dbReference type="RefSeq" id="WP_277532331.1">
    <property type="nucleotide sequence ID" value="NZ_JAPDIA010000003.1"/>
</dbReference>
<dbReference type="PANTHER" id="PTHR34220">
    <property type="entry name" value="SENSOR HISTIDINE KINASE YPDA"/>
    <property type="match status" value="1"/>
</dbReference>
<evidence type="ECO:0000259" key="1">
    <source>
        <dbReference type="Pfam" id="PF02518"/>
    </source>
</evidence>
<evidence type="ECO:0000259" key="2">
    <source>
        <dbReference type="Pfam" id="PF06580"/>
    </source>
</evidence>
<dbReference type="InterPro" id="IPR003594">
    <property type="entry name" value="HATPase_dom"/>
</dbReference>
<dbReference type="Pfam" id="PF06580">
    <property type="entry name" value="His_kinase"/>
    <property type="match status" value="1"/>
</dbReference>
<organism evidence="3 4">
    <name type="scientific">Cohnella rhizosphaerae</name>
    <dbReference type="NCBI Taxonomy" id="1457232"/>
    <lineage>
        <taxon>Bacteria</taxon>
        <taxon>Bacillati</taxon>
        <taxon>Bacillota</taxon>
        <taxon>Bacilli</taxon>
        <taxon>Bacillales</taxon>
        <taxon>Paenibacillaceae</taxon>
        <taxon>Cohnella</taxon>
    </lineage>
</organism>
<accession>A0A9X4KTE9</accession>
<dbReference type="GO" id="GO:0000155">
    <property type="term" value="F:phosphorelay sensor kinase activity"/>
    <property type="evidence" value="ECO:0007669"/>
    <property type="project" value="InterPro"/>
</dbReference>
<feature type="domain" description="Histidine kinase/HSP90-like ATPase" evidence="1">
    <location>
        <begin position="135"/>
        <end position="210"/>
    </location>
</feature>
<dbReference type="Pfam" id="PF02518">
    <property type="entry name" value="HATPase_c"/>
    <property type="match status" value="1"/>
</dbReference>
<evidence type="ECO:0000313" key="3">
    <source>
        <dbReference type="EMBL" id="MDG0810485.1"/>
    </source>
</evidence>
<dbReference type="InterPro" id="IPR050640">
    <property type="entry name" value="Bact_2-comp_sensor_kinase"/>
</dbReference>
<comment type="caution">
    <text evidence="3">The sequence shown here is derived from an EMBL/GenBank/DDBJ whole genome shotgun (WGS) entry which is preliminary data.</text>
</comment>
<sequence>MRTDEVGRVWGAISKMAGRIHVLINEVYQSKILKQEAEIRSLQSQINPHFLNNSLETLRYLVKSGRSESAEQGLIALADLFRYHAVREHEMVSLAVEMAFMKNYLHMQKLRFGDRLQIEYDIDDAALPAYLPGLLFQPLVENAIVHGSSLTGTIAVTIRIKARQGQLSISVIDEGRGISPDKLNKIWSDLSADTGQTGSVGLLNVYRRIRLIYKEEGGNVYSKRAAQRDDRRLENPA</sequence>
<dbReference type="AlphaFoldDB" id="A0A9X4KTE9"/>
<keyword evidence="3" id="KW-0808">Transferase</keyword>
<gene>
    <name evidence="3" type="ORF">OMP40_14830</name>
</gene>
<keyword evidence="4" id="KW-1185">Reference proteome</keyword>
<dbReference type="GO" id="GO:0016020">
    <property type="term" value="C:membrane"/>
    <property type="evidence" value="ECO:0007669"/>
    <property type="project" value="InterPro"/>
</dbReference>
<dbReference type="InterPro" id="IPR010559">
    <property type="entry name" value="Sig_transdc_His_kin_internal"/>
</dbReference>
<proteinExistence type="predicted"/>
<keyword evidence="3" id="KW-0418">Kinase</keyword>
<dbReference type="InterPro" id="IPR036890">
    <property type="entry name" value="HATPase_C_sf"/>
</dbReference>
<dbReference type="EMBL" id="JAPDIA010000003">
    <property type="protein sequence ID" value="MDG0810485.1"/>
    <property type="molecule type" value="Genomic_DNA"/>
</dbReference>
<dbReference type="Gene3D" id="3.30.565.10">
    <property type="entry name" value="Histidine kinase-like ATPase, C-terminal domain"/>
    <property type="match status" value="1"/>
</dbReference>
<feature type="domain" description="Signal transduction histidine kinase internal region" evidence="2">
    <location>
        <begin position="37"/>
        <end position="116"/>
    </location>
</feature>